<evidence type="ECO:0000313" key="3">
    <source>
        <dbReference type="Proteomes" id="UP001151760"/>
    </source>
</evidence>
<reference evidence="2" key="1">
    <citation type="journal article" date="2022" name="Int. J. Mol. Sci.">
        <title>Draft Genome of Tanacetum Coccineum: Genomic Comparison of Closely Related Tanacetum-Family Plants.</title>
        <authorList>
            <person name="Yamashiro T."/>
            <person name="Shiraishi A."/>
            <person name="Nakayama K."/>
            <person name="Satake H."/>
        </authorList>
    </citation>
    <scope>NUCLEOTIDE SEQUENCE</scope>
</reference>
<dbReference type="Proteomes" id="UP001151760">
    <property type="component" value="Unassembled WGS sequence"/>
</dbReference>
<comment type="caution">
    <text evidence="2">The sequence shown here is derived from an EMBL/GenBank/DDBJ whole genome shotgun (WGS) entry which is preliminary data.</text>
</comment>
<sequence>MSYAVISYLLQRFGAEKALRRNVPQELHRDGDGEGLRFFLGGREVGRCIGEVVMSAVRGECGDVAVTRCFLSAVGEFFPKVDVEGSEKVVEVLLSGVEGGLRIGGGGGGFSPSNSAQSSPISGGGVTSSGNGIVEEMNSRVGGGGDKRGKAAEASGYIQFGVFDYTVINAELATCAQRDTLGKHQGAMYESVGSGELDISNTGVD</sequence>
<protein>
    <submittedName>
        <fullName evidence="2">Uncharacterized protein</fullName>
    </submittedName>
</protein>
<evidence type="ECO:0000256" key="1">
    <source>
        <dbReference type="SAM" id="MobiDB-lite"/>
    </source>
</evidence>
<dbReference type="EMBL" id="BQNB010019447">
    <property type="protein sequence ID" value="GJT85401.1"/>
    <property type="molecule type" value="Genomic_DNA"/>
</dbReference>
<gene>
    <name evidence="2" type="ORF">Tco_1067118</name>
</gene>
<proteinExistence type="predicted"/>
<evidence type="ECO:0000313" key="2">
    <source>
        <dbReference type="EMBL" id="GJT85401.1"/>
    </source>
</evidence>
<name>A0ABQ5HBZ7_9ASTR</name>
<keyword evidence="3" id="KW-1185">Reference proteome</keyword>
<organism evidence="2 3">
    <name type="scientific">Tanacetum coccineum</name>
    <dbReference type="NCBI Taxonomy" id="301880"/>
    <lineage>
        <taxon>Eukaryota</taxon>
        <taxon>Viridiplantae</taxon>
        <taxon>Streptophyta</taxon>
        <taxon>Embryophyta</taxon>
        <taxon>Tracheophyta</taxon>
        <taxon>Spermatophyta</taxon>
        <taxon>Magnoliopsida</taxon>
        <taxon>eudicotyledons</taxon>
        <taxon>Gunneridae</taxon>
        <taxon>Pentapetalae</taxon>
        <taxon>asterids</taxon>
        <taxon>campanulids</taxon>
        <taxon>Asterales</taxon>
        <taxon>Asteraceae</taxon>
        <taxon>Asteroideae</taxon>
        <taxon>Anthemideae</taxon>
        <taxon>Anthemidinae</taxon>
        <taxon>Tanacetum</taxon>
    </lineage>
</organism>
<feature type="compositionally biased region" description="Low complexity" evidence="1">
    <location>
        <begin position="111"/>
        <end position="121"/>
    </location>
</feature>
<reference evidence="2" key="2">
    <citation type="submission" date="2022-01" db="EMBL/GenBank/DDBJ databases">
        <authorList>
            <person name="Yamashiro T."/>
            <person name="Shiraishi A."/>
            <person name="Satake H."/>
            <person name="Nakayama K."/>
        </authorList>
    </citation>
    <scope>NUCLEOTIDE SEQUENCE</scope>
</reference>
<feature type="region of interest" description="Disordered" evidence="1">
    <location>
        <begin position="108"/>
        <end position="146"/>
    </location>
</feature>
<accession>A0ABQ5HBZ7</accession>